<reference evidence="2 3" key="1">
    <citation type="journal article" date="2019" name="Commun. Biol.">
        <title>The bagworm genome reveals a unique fibroin gene that provides high tensile strength.</title>
        <authorList>
            <person name="Kono N."/>
            <person name="Nakamura H."/>
            <person name="Ohtoshi R."/>
            <person name="Tomita M."/>
            <person name="Numata K."/>
            <person name="Arakawa K."/>
        </authorList>
    </citation>
    <scope>NUCLEOTIDE SEQUENCE [LARGE SCALE GENOMIC DNA]</scope>
</reference>
<evidence type="ECO:0000313" key="2">
    <source>
        <dbReference type="EMBL" id="GBP55114.1"/>
    </source>
</evidence>
<gene>
    <name evidence="2" type="ORF">EVAR_37993_1</name>
</gene>
<comment type="caution">
    <text evidence="2">The sequence shown here is derived from an EMBL/GenBank/DDBJ whole genome shotgun (WGS) entry which is preliminary data.</text>
</comment>
<sequence>MLRKAHVAAAASLGAPAAAPEGARSPARISTGRGARERALARCVTSPILHHRLPASSPPLPTPPADLSVLANLLTHIGRTRRRRPPSRPVRNAYAF</sequence>
<feature type="compositionally biased region" description="Low complexity" evidence="1">
    <location>
        <begin position="8"/>
        <end position="28"/>
    </location>
</feature>
<name>A0A4C1WYG5_EUMVA</name>
<evidence type="ECO:0000313" key="3">
    <source>
        <dbReference type="Proteomes" id="UP000299102"/>
    </source>
</evidence>
<organism evidence="2 3">
    <name type="scientific">Eumeta variegata</name>
    <name type="common">Bagworm moth</name>
    <name type="synonym">Eumeta japonica</name>
    <dbReference type="NCBI Taxonomy" id="151549"/>
    <lineage>
        <taxon>Eukaryota</taxon>
        <taxon>Metazoa</taxon>
        <taxon>Ecdysozoa</taxon>
        <taxon>Arthropoda</taxon>
        <taxon>Hexapoda</taxon>
        <taxon>Insecta</taxon>
        <taxon>Pterygota</taxon>
        <taxon>Neoptera</taxon>
        <taxon>Endopterygota</taxon>
        <taxon>Lepidoptera</taxon>
        <taxon>Glossata</taxon>
        <taxon>Ditrysia</taxon>
        <taxon>Tineoidea</taxon>
        <taxon>Psychidae</taxon>
        <taxon>Oiketicinae</taxon>
        <taxon>Eumeta</taxon>
    </lineage>
</organism>
<protein>
    <submittedName>
        <fullName evidence="2">Uncharacterized protein</fullName>
    </submittedName>
</protein>
<keyword evidence="3" id="KW-1185">Reference proteome</keyword>
<dbReference type="EMBL" id="BGZK01000661">
    <property type="protein sequence ID" value="GBP55114.1"/>
    <property type="molecule type" value="Genomic_DNA"/>
</dbReference>
<evidence type="ECO:0000256" key="1">
    <source>
        <dbReference type="SAM" id="MobiDB-lite"/>
    </source>
</evidence>
<dbReference type="Proteomes" id="UP000299102">
    <property type="component" value="Unassembled WGS sequence"/>
</dbReference>
<feature type="region of interest" description="Disordered" evidence="1">
    <location>
        <begin position="1"/>
        <end position="36"/>
    </location>
</feature>
<dbReference type="AlphaFoldDB" id="A0A4C1WYG5"/>
<proteinExistence type="predicted"/>
<accession>A0A4C1WYG5</accession>